<evidence type="ECO:0000313" key="3">
    <source>
        <dbReference type="Proteomes" id="UP000019335"/>
    </source>
</evidence>
<dbReference type="AlphaFoldDB" id="W7TKJ3"/>
<feature type="region of interest" description="Disordered" evidence="1">
    <location>
        <begin position="74"/>
        <end position="93"/>
    </location>
</feature>
<name>W7TKJ3_9STRA</name>
<evidence type="ECO:0000256" key="1">
    <source>
        <dbReference type="SAM" id="MobiDB-lite"/>
    </source>
</evidence>
<protein>
    <submittedName>
        <fullName evidence="2">Uncharacterized protein</fullName>
    </submittedName>
</protein>
<keyword evidence="3" id="KW-1185">Reference proteome</keyword>
<dbReference type="OrthoDB" id="10341214at2759"/>
<organism evidence="2 3">
    <name type="scientific">Nannochloropsis gaditana</name>
    <dbReference type="NCBI Taxonomy" id="72520"/>
    <lineage>
        <taxon>Eukaryota</taxon>
        <taxon>Sar</taxon>
        <taxon>Stramenopiles</taxon>
        <taxon>Ochrophyta</taxon>
        <taxon>Eustigmatophyceae</taxon>
        <taxon>Eustigmatales</taxon>
        <taxon>Monodopsidaceae</taxon>
        <taxon>Nannochloropsis</taxon>
    </lineage>
</organism>
<reference evidence="2 3" key="1">
    <citation type="journal article" date="2014" name="Mol. Plant">
        <title>Chromosome Scale Genome Assembly and Transcriptome Profiling of Nannochloropsis gaditana in Nitrogen Depletion.</title>
        <authorList>
            <person name="Corteggiani Carpinelli E."/>
            <person name="Telatin A."/>
            <person name="Vitulo N."/>
            <person name="Forcato C."/>
            <person name="D'Angelo M."/>
            <person name="Schiavon R."/>
            <person name="Vezzi A."/>
            <person name="Giacometti G.M."/>
            <person name="Morosinotto T."/>
            <person name="Valle G."/>
        </authorList>
    </citation>
    <scope>NUCLEOTIDE SEQUENCE [LARGE SCALE GENOMIC DNA]</scope>
    <source>
        <strain evidence="2 3">B-31</strain>
    </source>
</reference>
<accession>W7TKJ3</accession>
<dbReference type="Proteomes" id="UP000019335">
    <property type="component" value="Chromosome 6"/>
</dbReference>
<comment type="caution">
    <text evidence="2">The sequence shown here is derived from an EMBL/GenBank/DDBJ whole genome shotgun (WGS) entry which is preliminary data.</text>
</comment>
<feature type="region of interest" description="Disordered" evidence="1">
    <location>
        <begin position="1"/>
        <end position="24"/>
    </location>
</feature>
<proteinExistence type="predicted"/>
<dbReference type="EMBL" id="AZIL01000429">
    <property type="protein sequence ID" value="EWM27605.1"/>
    <property type="molecule type" value="Genomic_DNA"/>
</dbReference>
<evidence type="ECO:0000313" key="2">
    <source>
        <dbReference type="EMBL" id="EWM27605.1"/>
    </source>
</evidence>
<gene>
    <name evidence="2" type="ORF">Naga_100069g13</name>
</gene>
<sequence length="93" mass="11195">MLFVQTRQKGAAQSRGDTRKDTRTWTEGHASVIRHAHRCFRAQVRFTQLHHMRRSRVARDHMLWGDGREHLVPEFSDTSSREERQVETIRWQR</sequence>